<keyword evidence="2" id="KW-1185">Reference proteome</keyword>
<proteinExistence type="predicted"/>
<accession>A0A5C3N053</accession>
<evidence type="ECO:0008006" key="3">
    <source>
        <dbReference type="Google" id="ProtNLM"/>
    </source>
</evidence>
<name>A0A5C3N053_9AGAM</name>
<evidence type="ECO:0000313" key="1">
    <source>
        <dbReference type="EMBL" id="TFK50687.1"/>
    </source>
</evidence>
<protein>
    <recommendedName>
        <fullName evidence="3">Cyclin N-terminal domain-containing protein</fullName>
    </recommendedName>
</protein>
<dbReference type="EMBL" id="ML213513">
    <property type="protein sequence ID" value="TFK50687.1"/>
    <property type="molecule type" value="Genomic_DNA"/>
</dbReference>
<organism evidence="1 2">
    <name type="scientific">Heliocybe sulcata</name>
    <dbReference type="NCBI Taxonomy" id="5364"/>
    <lineage>
        <taxon>Eukaryota</taxon>
        <taxon>Fungi</taxon>
        <taxon>Dikarya</taxon>
        <taxon>Basidiomycota</taxon>
        <taxon>Agaricomycotina</taxon>
        <taxon>Agaricomycetes</taxon>
        <taxon>Gloeophyllales</taxon>
        <taxon>Gloeophyllaceae</taxon>
        <taxon>Heliocybe</taxon>
    </lineage>
</organism>
<dbReference type="OrthoDB" id="10442680at2759"/>
<dbReference type="AlphaFoldDB" id="A0A5C3N053"/>
<dbReference type="Proteomes" id="UP000305948">
    <property type="component" value="Unassembled WGS sequence"/>
</dbReference>
<evidence type="ECO:0000313" key="2">
    <source>
        <dbReference type="Proteomes" id="UP000305948"/>
    </source>
</evidence>
<reference evidence="1 2" key="1">
    <citation type="journal article" date="2019" name="Nat. Ecol. Evol.">
        <title>Megaphylogeny resolves global patterns of mushroom evolution.</title>
        <authorList>
            <person name="Varga T."/>
            <person name="Krizsan K."/>
            <person name="Foldi C."/>
            <person name="Dima B."/>
            <person name="Sanchez-Garcia M."/>
            <person name="Sanchez-Ramirez S."/>
            <person name="Szollosi G.J."/>
            <person name="Szarkandi J.G."/>
            <person name="Papp V."/>
            <person name="Albert L."/>
            <person name="Andreopoulos W."/>
            <person name="Angelini C."/>
            <person name="Antonin V."/>
            <person name="Barry K.W."/>
            <person name="Bougher N.L."/>
            <person name="Buchanan P."/>
            <person name="Buyck B."/>
            <person name="Bense V."/>
            <person name="Catcheside P."/>
            <person name="Chovatia M."/>
            <person name="Cooper J."/>
            <person name="Damon W."/>
            <person name="Desjardin D."/>
            <person name="Finy P."/>
            <person name="Geml J."/>
            <person name="Haridas S."/>
            <person name="Hughes K."/>
            <person name="Justo A."/>
            <person name="Karasinski D."/>
            <person name="Kautmanova I."/>
            <person name="Kiss B."/>
            <person name="Kocsube S."/>
            <person name="Kotiranta H."/>
            <person name="LaButti K.M."/>
            <person name="Lechner B.E."/>
            <person name="Liimatainen K."/>
            <person name="Lipzen A."/>
            <person name="Lukacs Z."/>
            <person name="Mihaltcheva S."/>
            <person name="Morgado L.N."/>
            <person name="Niskanen T."/>
            <person name="Noordeloos M.E."/>
            <person name="Ohm R.A."/>
            <person name="Ortiz-Santana B."/>
            <person name="Ovrebo C."/>
            <person name="Racz N."/>
            <person name="Riley R."/>
            <person name="Savchenko A."/>
            <person name="Shiryaev A."/>
            <person name="Soop K."/>
            <person name="Spirin V."/>
            <person name="Szebenyi C."/>
            <person name="Tomsovsky M."/>
            <person name="Tulloss R.E."/>
            <person name="Uehling J."/>
            <person name="Grigoriev I.V."/>
            <person name="Vagvolgyi C."/>
            <person name="Papp T."/>
            <person name="Martin F.M."/>
            <person name="Miettinen O."/>
            <person name="Hibbett D.S."/>
            <person name="Nagy L.G."/>
        </authorList>
    </citation>
    <scope>NUCLEOTIDE SEQUENCE [LARGE SCALE GENOMIC DNA]</scope>
    <source>
        <strain evidence="1 2">OMC1185</strain>
    </source>
</reference>
<gene>
    <name evidence="1" type="ORF">OE88DRAFT_1736175</name>
</gene>
<sequence>MDTSAFSGMHPILEELNRIDPSIDRQLLEDGVGITGHKSAEGWLLDYATHAKDTSYIKRVAAVLISFTSNYHIFHPWPPDIIALGALMMSRHLCGAGRGPPMKQDEEALEVMTTIDRTLRNEHSLMPEEVYEVNPRSSHWEMLYRLDEFYEDWRDELEPVPRTLEIYRSGPTSADYRSGKARRPAVTLMHFPDRI</sequence>